<evidence type="ECO:0000313" key="2">
    <source>
        <dbReference type="EMBL" id="RZC35064.1"/>
    </source>
</evidence>
<dbReference type="Proteomes" id="UP000292052">
    <property type="component" value="Unassembled WGS sequence"/>
</dbReference>
<dbReference type="EMBL" id="QDEB01074459">
    <property type="protein sequence ID" value="RZC35064.1"/>
    <property type="molecule type" value="Genomic_DNA"/>
</dbReference>
<name>A0A482VQP1_ASBVE</name>
<gene>
    <name evidence="2" type="ORF">BDFB_013471</name>
</gene>
<dbReference type="OrthoDB" id="6750822at2759"/>
<reference evidence="2 3" key="1">
    <citation type="submission" date="2017-03" db="EMBL/GenBank/DDBJ databases">
        <title>Genome of the blue death feigning beetle - Asbolus verrucosus.</title>
        <authorList>
            <person name="Rider S.D."/>
        </authorList>
    </citation>
    <scope>NUCLEOTIDE SEQUENCE [LARGE SCALE GENOMIC DNA]</scope>
    <source>
        <strain evidence="2">Butters</strain>
        <tissue evidence="2">Head and leg muscle</tissue>
    </source>
</reference>
<protein>
    <submittedName>
        <fullName evidence="2">Uncharacterized protein</fullName>
    </submittedName>
</protein>
<evidence type="ECO:0000313" key="3">
    <source>
        <dbReference type="Proteomes" id="UP000292052"/>
    </source>
</evidence>
<sequence length="68" mass="8001">MYDKATYFCHSNYMSKEFLAKACSNCLEDILQKAYHDEDPITQASLKRSQETQTRAKDFLPQTRKKSF</sequence>
<comment type="caution">
    <text evidence="2">The sequence shown here is derived from an EMBL/GenBank/DDBJ whole genome shotgun (WGS) entry which is preliminary data.</text>
</comment>
<feature type="region of interest" description="Disordered" evidence="1">
    <location>
        <begin position="45"/>
        <end position="68"/>
    </location>
</feature>
<organism evidence="2 3">
    <name type="scientific">Asbolus verrucosus</name>
    <name type="common">Desert ironclad beetle</name>
    <dbReference type="NCBI Taxonomy" id="1661398"/>
    <lineage>
        <taxon>Eukaryota</taxon>
        <taxon>Metazoa</taxon>
        <taxon>Ecdysozoa</taxon>
        <taxon>Arthropoda</taxon>
        <taxon>Hexapoda</taxon>
        <taxon>Insecta</taxon>
        <taxon>Pterygota</taxon>
        <taxon>Neoptera</taxon>
        <taxon>Endopterygota</taxon>
        <taxon>Coleoptera</taxon>
        <taxon>Polyphaga</taxon>
        <taxon>Cucujiformia</taxon>
        <taxon>Tenebrionidae</taxon>
        <taxon>Pimeliinae</taxon>
        <taxon>Asbolus</taxon>
    </lineage>
</organism>
<dbReference type="AlphaFoldDB" id="A0A482VQP1"/>
<feature type="compositionally biased region" description="Basic and acidic residues" evidence="1">
    <location>
        <begin position="48"/>
        <end position="58"/>
    </location>
</feature>
<proteinExistence type="predicted"/>
<keyword evidence="3" id="KW-1185">Reference proteome</keyword>
<evidence type="ECO:0000256" key="1">
    <source>
        <dbReference type="SAM" id="MobiDB-lite"/>
    </source>
</evidence>
<accession>A0A482VQP1</accession>